<dbReference type="Proteomes" id="UP000078142">
    <property type="component" value="Chromosome"/>
</dbReference>
<organism evidence="1 2">
    <name type="scientific">Pseudomonas koreensis</name>
    <dbReference type="NCBI Taxonomy" id="198620"/>
    <lineage>
        <taxon>Bacteria</taxon>
        <taxon>Pseudomonadati</taxon>
        <taxon>Pseudomonadota</taxon>
        <taxon>Gammaproteobacteria</taxon>
        <taxon>Pseudomonadales</taxon>
        <taxon>Pseudomonadaceae</taxon>
        <taxon>Pseudomonas</taxon>
    </lineage>
</organism>
<reference evidence="1 2" key="1">
    <citation type="submission" date="2016-05" db="EMBL/GenBank/DDBJ databases">
        <authorList>
            <person name="Wang S."/>
            <person name="Zhu B."/>
        </authorList>
    </citation>
    <scope>NUCLEOTIDE SEQUENCE [LARGE SCALE GENOMIC DNA]</scope>
    <source>
        <strain evidence="1 2">CRS05-R5</strain>
    </source>
</reference>
<evidence type="ECO:0000313" key="2">
    <source>
        <dbReference type="Proteomes" id="UP000078142"/>
    </source>
</evidence>
<gene>
    <name evidence="1" type="ORF">A8L59_13445</name>
</gene>
<dbReference type="EMBL" id="CP015852">
    <property type="protein sequence ID" value="ANH98371.1"/>
    <property type="molecule type" value="Genomic_DNA"/>
</dbReference>
<evidence type="ECO:0000313" key="1">
    <source>
        <dbReference type="EMBL" id="ANH98371.1"/>
    </source>
</evidence>
<accession>A0AAC9BSX9</accession>
<name>A0AAC9BSX9_9PSED</name>
<sequence>MAWGPPNAILLPLSFKASNRRLPIQHLLLRHLQQIIAVLRQQVQRMGDVWNVLNIAMPEAHAMQGFEQVAAGADALDGGFEDVLGVGLGVDDHWCAVGDAAVERVIAVWERV</sequence>
<protein>
    <submittedName>
        <fullName evidence="1">Uncharacterized protein</fullName>
    </submittedName>
</protein>
<dbReference type="AlphaFoldDB" id="A0AAC9BSX9"/>
<proteinExistence type="predicted"/>